<proteinExistence type="predicted"/>
<dbReference type="Pfam" id="PF19515">
    <property type="entry name" value="DUF6048"/>
    <property type="match status" value="1"/>
</dbReference>
<dbReference type="AlphaFoldDB" id="F8N630"/>
<dbReference type="InterPro" id="IPR046111">
    <property type="entry name" value="DUF6048"/>
</dbReference>
<keyword evidence="1" id="KW-0732">Signal</keyword>
<dbReference type="EMBL" id="GL945017">
    <property type="protein sequence ID" value="EGN57214.1"/>
    <property type="molecule type" value="Genomic_DNA"/>
</dbReference>
<dbReference type="STRING" id="688246.Premu_1809"/>
<feature type="signal peptide" evidence="1">
    <location>
        <begin position="1"/>
        <end position="29"/>
    </location>
</feature>
<reference evidence="3" key="1">
    <citation type="journal article" date="2011" name="Stand. Genomic Sci.">
        <title>Non-contiguous finished genome sequence of the opportunistic oral pathogen Prevotella multisaccharivorax type strain (PPPA20).</title>
        <authorList>
            <person name="Pati A."/>
            <person name="Gronow S."/>
            <person name="Lu M."/>
            <person name="Lapidus A."/>
            <person name="Nolan M."/>
            <person name="Lucas S."/>
            <person name="Hammon N."/>
            <person name="Deshpande S."/>
            <person name="Cheng J.F."/>
            <person name="Tapia R."/>
            <person name="Han C."/>
            <person name="Goodwin L."/>
            <person name="Pitluck S."/>
            <person name="Liolios K."/>
            <person name="Pagani I."/>
            <person name="Mavromatis K."/>
            <person name="Mikhailova N."/>
            <person name="Huntemann M."/>
            <person name="Chen A."/>
            <person name="Palaniappan K."/>
            <person name="Land M."/>
            <person name="Hauser L."/>
            <person name="Detter J.C."/>
            <person name="Brambilla E.M."/>
            <person name="Rohde M."/>
            <person name="Goker M."/>
            <person name="Woyke T."/>
            <person name="Bristow J."/>
            <person name="Eisen J.A."/>
            <person name="Markowitz V."/>
            <person name="Hugenholtz P."/>
            <person name="Kyrpides N.C."/>
            <person name="Klenk H.P."/>
            <person name="Ivanova N."/>
        </authorList>
    </citation>
    <scope>NUCLEOTIDE SEQUENCE [LARGE SCALE GENOMIC DNA]</scope>
    <source>
        <strain evidence="3">DSM 17128</strain>
    </source>
</reference>
<dbReference type="eggNOG" id="ENOG502Z9BE">
    <property type="taxonomic scope" value="Bacteria"/>
</dbReference>
<keyword evidence="3" id="KW-1185">Reference proteome</keyword>
<evidence type="ECO:0000313" key="2">
    <source>
        <dbReference type="EMBL" id="EGN57214.1"/>
    </source>
</evidence>
<protein>
    <submittedName>
        <fullName evidence="2">Uncharacterized protein</fullName>
    </submittedName>
</protein>
<name>F8N630_9BACT</name>
<accession>F8N630</accession>
<feature type="chain" id="PRO_5003375425" evidence="1">
    <location>
        <begin position="30"/>
        <end position="244"/>
    </location>
</feature>
<evidence type="ECO:0000256" key="1">
    <source>
        <dbReference type="SAM" id="SignalP"/>
    </source>
</evidence>
<dbReference type="HOGENOM" id="CLU_083590_1_0_10"/>
<organism evidence="2 3">
    <name type="scientific">Hallella multisaccharivorax DSM 17128</name>
    <dbReference type="NCBI Taxonomy" id="688246"/>
    <lineage>
        <taxon>Bacteria</taxon>
        <taxon>Pseudomonadati</taxon>
        <taxon>Bacteroidota</taxon>
        <taxon>Bacteroidia</taxon>
        <taxon>Bacteroidales</taxon>
        <taxon>Prevotellaceae</taxon>
        <taxon>Hallella</taxon>
    </lineage>
</organism>
<dbReference type="RefSeq" id="WP_007574593.1">
    <property type="nucleotide sequence ID" value="NZ_BPTS01000002.1"/>
</dbReference>
<dbReference type="Proteomes" id="UP000002772">
    <property type="component" value="Unassembled WGS sequence"/>
</dbReference>
<sequence length="244" mass="27810">MMFLKNISIFILRSIASSLLLLCAFTAEAQRPQTGQQRLTKDEQLRLRMKAIDDSIPWWRGVEVKADLIGPIQRGVSSTGQYEAGVRLNLKDKYFPVVELGWGEADESNAVTGIHYKTSAPYGKIGMDFNVMKNKHDIYRLYAGMRYAYTNFKFDIDHPDVIDPVWGDKVPFSMHGVKAYYHWLEAVFGTDAKVVGPVRLGWTIRYLRRLVHDDGDIGNTWYVPGFGKQGSSHVWGTFEILVEL</sequence>
<evidence type="ECO:0000313" key="3">
    <source>
        <dbReference type="Proteomes" id="UP000002772"/>
    </source>
</evidence>
<gene>
    <name evidence="2" type="ORF">Premu_1809</name>
</gene>